<evidence type="ECO:0000256" key="3">
    <source>
        <dbReference type="ARBA" id="ARBA00022833"/>
    </source>
</evidence>
<keyword evidence="3" id="KW-0862">Zinc</keyword>
<dbReference type="HOGENOM" id="CLU_811495_0_0_1"/>
<dbReference type="PROSITE" id="PS00518">
    <property type="entry name" value="ZF_RING_1"/>
    <property type="match status" value="1"/>
</dbReference>
<dbReference type="AlphaFoldDB" id="A0A067P307"/>
<accession>A0A067P307</accession>
<keyword evidence="4" id="KW-0175">Coiled coil</keyword>
<evidence type="ECO:0000256" key="4">
    <source>
        <dbReference type="SAM" id="Coils"/>
    </source>
</evidence>
<protein>
    <recommendedName>
        <fullName evidence="7">RING-type domain-containing protein</fullName>
    </recommendedName>
</protein>
<feature type="coiled-coil region" evidence="4">
    <location>
        <begin position="62"/>
        <end position="145"/>
    </location>
</feature>
<reference evidence="6" key="1">
    <citation type="journal article" date="2014" name="Proc. Natl. Acad. Sci. U.S.A.">
        <title>Extensive sampling of basidiomycete genomes demonstrates inadequacy of the white-rot/brown-rot paradigm for wood decay fungi.</title>
        <authorList>
            <person name="Riley R."/>
            <person name="Salamov A.A."/>
            <person name="Brown D.W."/>
            <person name="Nagy L.G."/>
            <person name="Floudas D."/>
            <person name="Held B.W."/>
            <person name="Levasseur A."/>
            <person name="Lombard V."/>
            <person name="Morin E."/>
            <person name="Otillar R."/>
            <person name="Lindquist E.A."/>
            <person name="Sun H."/>
            <person name="LaButti K.M."/>
            <person name="Schmutz J."/>
            <person name="Jabbour D."/>
            <person name="Luo H."/>
            <person name="Baker S.E."/>
            <person name="Pisabarro A.G."/>
            <person name="Walton J.D."/>
            <person name="Blanchette R.A."/>
            <person name="Henrissat B."/>
            <person name="Martin F."/>
            <person name="Cullen D."/>
            <person name="Hibbett D.S."/>
            <person name="Grigoriev I.V."/>
        </authorList>
    </citation>
    <scope>NUCLEOTIDE SEQUENCE [LARGE SCALE GENOMIC DNA]</scope>
    <source>
        <strain evidence="6">MUCL 33604</strain>
    </source>
</reference>
<evidence type="ECO:0000256" key="2">
    <source>
        <dbReference type="ARBA" id="ARBA00022771"/>
    </source>
</evidence>
<dbReference type="Proteomes" id="UP000027265">
    <property type="component" value="Unassembled WGS sequence"/>
</dbReference>
<keyword evidence="6" id="KW-1185">Reference proteome</keyword>
<dbReference type="SUPFAM" id="SSF57850">
    <property type="entry name" value="RING/U-box"/>
    <property type="match status" value="1"/>
</dbReference>
<organism evidence="5 6">
    <name type="scientific">Jaapia argillacea MUCL 33604</name>
    <dbReference type="NCBI Taxonomy" id="933084"/>
    <lineage>
        <taxon>Eukaryota</taxon>
        <taxon>Fungi</taxon>
        <taxon>Dikarya</taxon>
        <taxon>Basidiomycota</taxon>
        <taxon>Agaricomycotina</taxon>
        <taxon>Agaricomycetes</taxon>
        <taxon>Agaricomycetidae</taxon>
        <taxon>Jaapiales</taxon>
        <taxon>Jaapiaceae</taxon>
        <taxon>Jaapia</taxon>
    </lineage>
</organism>
<keyword evidence="2" id="KW-0863">Zinc-finger</keyword>
<proteinExistence type="predicted"/>
<sequence length="342" mass="38857">MRARSDQNRTLRRRSARLVDLRQTEKQTTRTKIRTGRAGGEVNHHVSPLVSIADHTSAISKEPSLTEQLKEAKRHLRETEKQLRVEQTIGEARREGYALVEGEKRELEDTLGELEGKLGELEGKLGELEDKLGELQGENDELKGGRADADVELELKVKDLLLDGAGCLKCQIAKSDIYILPACGHIFCCICLRSHFQTTLSKYRQRIDANYRLPPTTYEDVRYLVDVQSDPEKTKQVRAQYDNARRQQHPAYHCLLCHEVVRGWVPGGKPVRLQAMGKMIQIATSLGGGPPPPVEVEVENRYMDCWNAFWLNPMLFARFLPELDGVRIRVYAESRLEVVSCD</sequence>
<dbReference type="EMBL" id="KL197800">
    <property type="protein sequence ID" value="KDQ49149.1"/>
    <property type="molecule type" value="Genomic_DNA"/>
</dbReference>
<evidence type="ECO:0008006" key="7">
    <source>
        <dbReference type="Google" id="ProtNLM"/>
    </source>
</evidence>
<keyword evidence="1" id="KW-0479">Metal-binding</keyword>
<dbReference type="GO" id="GO:0008270">
    <property type="term" value="F:zinc ion binding"/>
    <property type="evidence" value="ECO:0007669"/>
    <property type="project" value="UniProtKB-KW"/>
</dbReference>
<name>A0A067P307_9AGAM</name>
<dbReference type="CDD" id="cd16449">
    <property type="entry name" value="RING-HC"/>
    <property type="match status" value="1"/>
</dbReference>
<evidence type="ECO:0000313" key="5">
    <source>
        <dbReference type="EMBL" id="KDQ49149.1"/>
    </source>
</evidence>
<gene>
    <name evidence="5" type="ORF">JAAARDRAFT_51872</name>
</gene>
<evidence type="ECO:0000313" key="6">
    <source>
        <dbReference type="Proteomes" id="UP000027265"/>
    </source>
</evidence>
<evidence type="ECO:0000256" key="1">
    <source>
        <dbReference type="ARBA" id="ARBA00022723"/>
    </source>
</evidence>
<dbReference type="InterPro" id="IPR017907">
    <property type="entry name" value="Znf_RING_CS"/>
</dbReference>
<dbReference type="InParanoid" id="A0A067P307"/>